<reference evidence="1 2" key="1">
    <citation type="journal article" date="2020" name="Mol. Biol. Evol.">
        <title>Distinct Expression and Methylation Patterns for Genes with Different Fates following a Single Whole-Genome Duplication in Flowering Plants.</title>
        <authorList>
            <person name="Shi T."/>
            <person name="Rahmani R.S."/>
            <person name="Gugger P.F."/>
            <person name="Wang M."/>
            <person name="Li H."/>
            <person name="Zhang Y."/>
            <person name="Li Z."/>
            <person name="Wang Q."/>
            <person name="Van de Peer Y."/>
            <person name="Marchal K."/>
            <person name="Chen J."/>
        </authorList>
    </citation>
    <scope>NUCLEOTIDE SEQUENCE [LARGE SCALE GENOMIC DNA]</scope>
    <source>
        <tissue evidence="1">Leaf</tissue>
    </source>
</reference>
<keyword evidence="2" id="KW-1185">Reference proteome</keyword>
<gene>
    <name evidence="1" type="ORF">HUJ06_008913</name>
</gene>
<protein>
    <submittedName>
        <fullName evidence="1">Uncharacterized protein</fullName>
    </submittedName>
</protein>
<dbReference type="Proteomes" id="UP000607653">
    <property type="component" value="Unassembled WGS sequence"/>
</dbReference>
<comment type="caution">
    <text evidence="1">The sequence shown here is derived from an EMBL/GenBank/DDBJ whole genome shotgun (WGS) entry which is preliminary data.</text>
</comment>
<dbReference type="AlphaFoldDB" id="A0A822YZX0"/>
<proteinExistence type="predicted"/>
<organism evidence="1 2">
    <name type="scientific">Nelumbo nucifera</name>
    <name type="common">Sacred lotus</name>
    <dbReference type="NCBI Taxonomy" id="4432"/>
    <lineage>
        <taxon>Eukaryota</taxon>
        <taxon>Viridiplantae</taxon>
        <taxon>Streptophyta</taxon>
        <taxon>Embryophyta</taxon>
        <taxon>Tracheophyta</taxon>
        <taxon>Spermatophyta</taxon>
        <taxon>Magnoliopsida</taxon>
        <taxon>Proteales</taxon>
        <taxon>Nelumbonaceae</taxon>
        <taxon>Nelumbo</taxon>
    </lineage>
</organism>
<accession>A0A822YZX0</accession>
<evidence type="ECO:0000313" key="2">
    <source>
        <dbReference type="Proteomes" id="UP000607653"/>
    </source>
</evidence>
<name>A0A822YZX0_NELNU</name>
<sequence length="57" mass="6426">MSLSRFFQEIRVQFKLQRSRNFGRRLPLLQLWSPAGICTDFGKEGAGVLLPSSSVKA</sequence>
<dbReference type="EMBL" id="DUZY01000004">
    <property type="protein sequence ID" value="DAD38272.1"/>
    <property type="molecule type" value="Genomic_DNA"/>
</dbReference>
<evidence type="ECO:0000313" key="1">
    <source>
        <dbReference type="EMBL" id="DAD38272.1"/>
    </source>
</evidence>